<dbReference type="GO" id="GO:0003677">
    <property type="term" value="F:DNA binding"/>
    <property type="evidence" value="ECO:0007669"/>
    <property type="project" value="UniProtKB-KW"/>
</dbReference>
<keyword evidence="1" id="KW-0238">DNA-binding</keyword>
<evidence type="ECO:0000256" key="2">
    <source>
        <dbReference type="ARBA" id="ARBA00023172"/>
    </source>
</evidence>
<keyword evidence="2" id="KW-0233">DNA recombination</keyword>
<comment type="caution">
    <text evidence="4">The sequence shown here is derived from an EMBL/GenBank/DDBJ whole genome shotgun (WGS) entry which is preliminary data.</text>
</comment>
<proteinExistence type="predicted"/>
<accession>A0A0F8Y0I0</accession>
<dbReference type="InterPro" id="IPR006119">
    <property type="entry name" value="Resolv_N"/>
</dbReference>
<dbReference type="PROSITE" id="PS51737">
    <property type="entry name" value="RECOMBINASE_DNA_BIND"/>
    <property type="match status" value="1"/>
</dbReference>
<dbReference type="AlphaFoldDB" id="A0A0F8Y0I0"/>
<dbReference type="InterPro" id="IPR050639">
    <property type="entry name" value="SSR_resolvase"/>
</dbReference>
<protein>
    <recommendedName>
        <fullName evidence="3">Recombinase domain-containing protein</fullName>
    </recommendedName>
</protein>
<dbReference type="Pfam" id="PF00239">
    <property type="entry name" value="Resolvase"/>
    <property type="match status" value="1"/>
</dbReference>
<dbReference type="PANTHER" id="PTHR30461">
    <property type="entry name" value="DNA-INVERTASE FROM LAMBDOID PROPHAGE"/>
    <property type="match status" value="1"/>
</dbReference>
<feature type="non-terminal residue" evidence="4">
    <location>
        <position position="1"/>
    </location>
</feature>
<dbReference type="Gene3D" id="3.90.1750.20">
    <property type="entry name" value="Putative Large Serine Recombinase, Chain B, Domain 2"/>
    <property type="match status" value="1"/>
</dbReference>
<gene>
    <name evidence="4" type="ORF">LCGC14_2957850</name>
</gene>
<evidence type="ECO:0000259" key="3">
    <source>
        <dbReference type="PROSITE" id="PS51737"/>
    </source>
</evidence>
<organism evidence="4">
    <name type="scientific">marine sediment metagenome</name>
    <dbReference type="NCBI Taxonomy" id="412755"/>
    <lineage>
        <taxon>unclassified sequences</taxon>
        <taxon>metagenomes</taxon>
        <taxon>ecological metagenomes</taxon>
    </lineage>
</organism>
<dbReference type="GO" id="GO:0000150">
    <property type="term" value="F:DNA strand exchange activity"/>
    <property type="evidence" value="ECO:0007669"/>
    <property type="project" value="InterPro"/>
</dbReference>
<feature type="domain" description="Recombinase" evidence="3">
    <location>
        <begin position="135"/>
        <end position="276"/>
    </location>
</feature>
<dbReference type="SMART" id="SM00857">
    <property type="entry name" value="Resolvase"/>
    <property type="match status" value="1"/>
</dbReference>
<dbReference type="InterPro" id="IPR036162">
    <property type="entry name" value="Resolvase-like_N_sf"/>
</dbReference>
<dbReference type="Gene3D" id="3.40.50.1390">
    <property type="entry name" value="Resolvase, N-terminal catalytic domain"/>
    <property type="match status" value="1"/>
</dbReference>
<evidence type="ECO:0000313" key="4">
    <source>
        <dbReference type="EMBL" id="KKK67060.1"/>
    </source>
</evidence>
<sequence length="374" mass="43361">VRECCRWAEENGYDVPADMVLSDRGKSGRIRRRPGRLAVQKALEEDRFDVLVVFATSRLERNDYRIQQFVKEEIVERDKRAVFVMSDVDTNDPDWEMKLKIRGIVDSQQAKSNSAHIRTAQAGLFLRGYVHGTVTYGYRGEDVGGRQTKAHRPRRKYAIDPRTSEWVRRAFRWCVHDRLSRAAIRRKLNELKAPLSPRCAGNRWTDLAVKKLLGNPRYRGLWRYGQTEAVLLSGKDYIRQRVRKEPLEEAQVEHLRIIEDETWFKTQELMANSKHNAGRKPVRGNRTRRPLLLNGILHCGYHDRSLIVGGGNGEYALCPRCKEDDEKQLYTMLNRRVALEVICRKIAELLRADEKLAGRIIETCRAAADAQQRP</sequence>
<dbReference type="Pfam" id="PF07508">
    <property type="entry name" value="Recombinase"/>
    <property type="match status" value="1"/>
</dbReference>
<evidence type="ECO:0000256" key="1">
    <source>
        <dbReference type="ARBA" id="ARBA00023125"/>
    </source>
</evidence>
<reference evidence="4" key="1">
    <citation type="journal article" date="2015" name="Nature">
        <title>Complex archaea that bridge the gap between prokaryotes and eukaryotes.</title>
        <authorList>
            <person name="Spang A."/>
            <person name="Saw J.H."/>
            <person name="Jorgensen S.L."/>
            <person name="Zaremba-Niedzwiedzka K."/>
            <person name="Martijn J."/>
            <person name="Lind A.E."/>
            <person name="van Eijk R."/>
            <person name="Schleper C."/>
            <person name="Guy L."/>
            <person name="Ettema T.J."/>
        </authorList>
    </citation>
    <scope>NUCLEOTIDE SEQUENCE</scope>
</reference>
<dbReference type="InterPro" id="IPR038109">
    <property type="entry name" value="DNA_bind_recomb_sf"/>
</dbReference>
<dbReference type="EMBL" id="LAZR01059788">
    <property type="protein sequence ID" value="KKK67060.1"/>
    <property type="molecule type" value="Genomic_DNA"/>
</dbReference>
<dbReference type="SUPFAM" id="SSF53041">
    <property type="entry name" value="Resolvase-like"/>
    <property type="match status" value="1"/>
</dbReference>
<dbReference type="PANTHER" id="PTHR30461:SF2">
    <property type="entry name" value="SERINE RECOMBINASE PINE-RELATED"/>
    <property type="match status" value="1"/>
</dbReference>
<feature type="non-terminal residue" evidence="4">
    <location>
        <position position="374"/>
    </location>
</feature>
<dbReference type="InterPro" id="IPR011109">
    <property type="entry name" value="DNA_bind_recombinase_dom"/>
</dbReference>
<dbReference type="CDD" id="cd00338">
    <property type="entry name" value="Ser_Recombinase"/>
    <property type="match status" value="1"/>
</dbReference>
<name>A0A0F8Y0I0_9ZZZZ</name>